<dbReference type="SUPFAM" id="SSF109854">
    <property type="entry name" value="DinB/YfiT-like putative metalloenzymes"/>
    <property type="match status" value="1"/>
</dbReference>
<evidence type="ECO:0000259" key="1">
    <source>
        <dbReference type="Pfam" id="PF12867"/>
    </source>
</evidence>
<feature type="domain" description="DinB-like" evidence="1">
    <location>
        <begin position="32"/>
        <end position="165"/>
    </location>
</feature>
<dbReference type="AlphaFoldDB" id="A0A1W2BMN2"/>
<dbReference type="STRING" id="504486.SAMN05660703_2548"/>
<proteinExistence type="predicted"/>
<evidence type="ECO:0000313" key="3">
    <source>
        <dbReference type="Proteomes" id="UP000192360"/>
    </source>
</evidence>
<organism evidence="2 3">
    <name type="scientific">Cellulophaga tyrosinoxydans</name>
    <dbReference type="NCBI Taxonomy" id="504486"/>
    <lineage>
        <taxon>Bacteria</taxon>
        <taxon>Pseudomonadati</taxon>
        <taxon>Bacteroidota</taxon>
        <taxon>Flavobacteriia</taxon>
        <taxon>Flavobacteriales</taxon>
        <taxon>Flavobacteriaceae</taxon>
        <taxon>Cellulophaga</taxon>
    </lineage>
</organism>
<dbReference type="Pfam" id="PF12867">
    <property type="entry name" value="DinB_2"/>
    <property type="match status" value="1"/>
</dbReference>
<dbReference type="OrthoDB" id="9793216at2"/>
<dbReference type="Gene3D" id="1.20.120.450">
    <property type="entry name" value="dinb family like domain"/>
    <property type="match status" value="1"/>
</dbReference>
<reference evidence="2 3" key="1">
    <citation type="submission" date="2017-04" db="EMBL/GenBank/DDBJ databases">
        <authorList>
            <person name="Afonso C.L."/>
            <person name="Miller P.J."/>
            <person name="Scott M.A."/>
            <person name="Spackman E."/>
            <person name="Goraichik I."/>
            <person name="Dimitrov K.M."/>
            <person name="Suarez D.L."/>
            <person name="Swayne D.E."/>
        </authorList>
    </citation>
    <scope>NUCLEOTIDE SEQUENCE [LARGE SCALE GENOMIC DNA]</scope>
    <source>
        <strain evidence="2 3">DSM 21164</strain>
    </source>
</reference>
<dbReference type="EMBL" id="FWXO01000004">
    <property type="protein sequence ID" value="SMC74180.1"/>
    <property type="molecule type" value="Genomic_DNA"/>
</dbReference>
<dbReference type="Proteomes" id="UP000192360">
    <property type="component" value="Unassembled WGS sequence"/>
</dbReference>
<sequence>MKVSQLSEEDYNPYYKTYINALGDVDLKDVLEFGLQEFTKFVQAIPEDKLTFKYAAGKWSIAEVLLHIIDTERVFQYRALCFSRNDKAFFPGFEQDDYVENSNANSRSKEQLLLEFKAVRASTQALFNSFNEVDLQKRGVASNSTMSVAAAGFVIAGHLNHHQRILVERYLV</sequence>
<name>A0A1W2BMN2_9FLAO</name>
<dbReference type="InterPro" id="IPR024775">
    <property type="entry name" value="DinB-like"/>
</dbReference>
<dbReference type="InterPro" id="IPR034660">
    <property type="entry name" value="DinB/YfiT-like"/>
</dbReference>
<dbReference type="RefSeq" id="WP_084061869.1">
    <property type="nucleotide sequence ID" value="NZ_FWXO01000004.1"/>
</dbReference>
<accession>A0A1W2BMN2</accession>
<protein>
    <submittedName>
        <fullName evidence="2">DinB superfamily protein</fullName>
    </submittedName>
</protein>
<evidence type="ECO:0000313" key="2">
    <source>
        <dbReference type="EMBL" id="SMC74180.1"/>
    </source>
</evidence>
<keyword evidence="3" id="KW-1185">Reference proteome</keyword>
<gene>
    <name evidence="2" type="ORF">SAMN05660703_2548</name>
</gene>